<dbReference type="GO" id="GO:0008930">
    <property type="term" value="F:methylthioadenosine nucleosidase activity"/>
    <property type="evidence" value="ECO:0007669"/>
    <property type="project" value="TreeGrafter"/>
</dbReference>
<dbReference type="Proteomes" id="UP000198620">
    <property type="component" value="Unassembled WGS sequence"/>
</dbReference>
<dbReference type="InterPro" id="IPR017831">
    <property type="entry name" value="Hopanoid-assoc_phosphoryl_HpnG"/>
</dbReference>
<evidence type="ECO:0000313" key="2">
    <source>
        <dbReference type="EMBL" id="SEL02153.1"/>
    </source>
</evidence>
<dbReference type="PANTHER" id="PTHR46832">
    <property type="entry name" value="5'-METHYLTHIOADENOSINE/S-ADENOSYLHOMOCYSTEINE NUCLEOSIDASE"/>
    <property type="match status" value="1"/>
</dbReference>
<sequence length="225" mass="23399">MRMEARCITRRHLPFNQRISLGQSASIWLCGMGEEAALQAAAGLKAGGATALMSFGFAGALDPNLRPGDLVLPEAIHAGYSMPVDLSWRSRLRQMLPASLNVSDGTLATSRLVLSSASAKLELARATGACAVDMESGAVAEAAAHADLPFMAVRVISDAVEFSPPAILMDAVHPDGSANLARLLLLLLRGSVSLSTLLRLAVESRAACSTLSTVAKYAGTELGIA</sequence>
<dbReference type="GO" id="GO:0009116">
    <property type="term" value="P:nucleoside metabolic process"/>
    <property type="evidence" value="ECO:0007669"/>
    <property type="project" value="InterPro"/>
</dbReference>
<dbReference type="Gene3D" id="3.40.50.1580">
    <property type="entry name" value="Nucleoside phosphorylase domain"/>
    <property type="match status" value="1"/>
</dbReference>
<dbReference type="InterPro" id="IPR035994">
    <property type="entry name" value="Nucleoside_phosphorylase_sf"/>
</dbReference>
<dbReference type="EMBL" id="FOBH01000004">
    <property type="protein sequence ID" value="SEL02153.1"/>
    <property type="molecule type" value="Genomic_DNA"/>
</dbReference>
<name>A0A1H7LT61_9PROT</name>
<dbReference type="GO" id="GO:0008782">
    <property type="term" value="F:adenosylhomocysteine nucleosidase activity"/>
    <property type="evidence" value="ECO:0007669"/>
    <property type="project" value="TreeGrafter"/>
</dbReference>
<dbReference type="GO" id="GO:0005829">
    <property type="term" value="C:cytosol"/>
    <property type="evidence" value="ECO:0007669"/>
    <property type="project" value="TreeGrafter"/>
</dbReference>
<dbReference type="NCBIfam" id="TIGR03468">
    <property type="entry name" value="HpnG"/>
    <property type="match status" value="1"/>
</dbReference>
<gene>
    <name evidence="2" type="ORF">SAMN05216387_104158</name>
</gene>
<evidence type="ECO:0000259" key="1">
    <source>
        <dbReference type="Pfam" id="PF01048"/>
    </source>
</evidence>
<evidence type="ECO:0000313" key="3">
    <source>
        <dbReference type="Proteomes" id="UP000198620"/>
    </source>
</evidence>
<proteinExistence type="predicted"/>
<organism evidence="2 3">
    <name type="scientific">Nitrosovibrio tenuis</name>
    <dbReference type="NCBI Taxonomy" id="1233"/>
    <lineage>
        <taxon>Bacteria</taxon>
        <taxon>Pseudomonadati</taxon>
        <taxon>Pseudomonadota</taxon>
        <taxon>Betaproteobacteria</taxon>
        <taxon>Nitrosomonadales</taxon>
        <taxon>Nitrosomonadaceae</taxon>
        <taxon>Nitrosovibrio</taxon>
    </lineage>
</organism>
<dbReference type="STRING" id="1233.SAMN05216387_104158"/>
<dbReference type="PANTHER" id="PTHR46832:SF1">
    <property type="entry name" value="5'-METHYLTHIOADENOSINE_S-ADENOSYLHOMOCYSTEINE NUCLEOSIDASE"/>
    <property type="match status" value="1"/>
</dbReference>
<dbReference type="InterPro" id="IPR000845">
    <property type="entry name" value="Nucleoside_phosphorylase_d"/>
</dbReference>
<protein>
    <submittedName>
        <fullName evidence="2">Hopanoid-associated phosphorylase</fullName>
    </submittedName>
</protein>
<dbReference type="SUPFAM" id="SSF53167">
    <property type="entry name" value="Purine and uridine phosphorylases"/>
    <property type="match status" value="1"/>
</dbReference>
<keyword evidence="3" id="KW-1185">Reference proteome</keyword>
<dbReference type="GO" id="GO:0019284">
    <property type="term" value="P:L-methionine salvage from S-adenosylmethionine"/>
    <property type="evidence" value="ECO:0007669"/>
    <property type="project" value="TreeGrafter"/>
</dbReference>
<dbReference type="CDD" id="cd17768">
    <property type="entry name" value="adenosylhopane_nucleosidase_HpnG-like"/>
    <property type="match status" value="1"/>
</dbReference>
<feature type="domain" description="Nucleoside phosphorylase" evidence="1">
    <location>
        <begin position="22"/>
        <end position="188"/>
    </location>
</feature>
<dbReference type="AlphaFoldDB" id="A0A1H7LT61"/>
<dbReference type="Pfam" id="PF01048">
    <property type="entry name" value="PNP_UDP_1"/>
    <property type="match status" value="1"/>
</dbReference>
<accession>A0A1H7LT61</accession>
<reference evidence="2 3" key="1">
    <citation type="submission" date="2016-10" db="EMBL/GenBank/DDBJ databases">
        <authorList>
            <person name="de Groot N.N."/>
        </authorList>
    </citation>
    <scope>NUCLEOTIDE SEQUENCE [LARGE SCALE GENOMIC DNA]</scope>
    <source>
        <strain evidence="2 3">Nv1</strain>
    </source>
</reference>